<dbReference type="SUPFAM" id="SSF81383">
    <property type="entry name" value="F-box domain"/>
    <property type="match status" value="1"/>
</dbReference>
<dbReference type="SMART" id="SM00256">
    <property type="entry name" value="FBOX"/>
    <property type="match status" value="1"/>
</dbReference>
<feature type="domain" description="F-box" evidence="1">
    <location>
        <begin position="31"/>
        <end position="76"/>
    </location>
</feature>
<dbReference type="InterPro" id="IPR001810">
    <property type="entry name" value="F-box_dom"/>
</dbReference>
<evidence type="ECO:0000313" key="4">
    <source>
        <dbReference type="RefSeq" id="XP_033569130.1"/>
    </source>
</evidence>
<evidence type="ECO:0000313" key="2">
    <source>
        <dbReference type="EMBL" id="KAF2802166.1"/>
    </source>
</evidence>
<dbReference type="Proteomes" id="UP000504636">
    <property type="component" value="Unplaced"/>
</dbReference>
<gene>
    <name evidence="2 4" type="ORF">BDZ99DRAFT_483176</name>
</gene>
<reference evidence="4" key="2">
    <citation type="submission" date="2020-04" db="EMBL/GenBank/DDBJ databases">
        <authorList>
            <consortium name="NCBI Genome Project"/>
        </authorList>
    </citation>
    <scope>NUCLEOTIDE SEQUENCE</scope>
    <source>
        <strain evidence="4">CBS 304.34</strain>
    </source>
</reference>
<reference evidence="4" key="3">
    <citation type="submission" date="2025-04" db="UniProtKB">
        <authorList>
            <consortium name="RefSeq"/>
        </authorList>
    </citation>
    <scope>IDENTIFICATION</scope>
    <source>
        <strain evidence="4">CBS 304.34</strain>
    </source>
</reference>
<name>A0A6A6Y022_9PEZI</name>
<dbReference type="RefSeq" id="XP_033569130.1">
    <property type="nucleotide sequence ID" value="XM_033722554.1"/>
</dbReference>
<evidence type="ECO:0000313" key="3">
    <source>
        <dbReference type="Proteomes" id="UP000504636"/>
    </source>
</evidence>
<dbReference type="Pfam" id="PF12937">
    <property type="entry name" value="F-box-like"/>
    <property type="match status" value="1"/>
</dbReference>
<keyword evidence="3" id="KW-1185">Reference proteome</keyword>
<organism evidence="2">
    <name type="scientific">Mytilinidion resinicola</name>
    <dbReference type="NCBI Taxonomy" id="574789"/>
    <lineage>
        <taxon>Eukaryota</taxon>
        <taxon>Fungi</taxon>
        <taxon>Dikarya</taxon>
        <taxon>Ascomycota</taxon>
        <taxon>Pezizomycotina</taxon>
        <taxon>Dothideomycetes</taxon>
        <taxon>Pleosporomycetidae</taxon>
        <taxon>Mytilinidiales</taxon>
        <taxon>Mytilinidiaceae</taxon>
        <taxon>Mytilinidion</taxon>
    </lineage>
</organism>
<dbReference type="PROSITE" id="PS50181">
    <property type="entry name" value="FBOX"/>
    <property type="match status" value="1"/>
</dbReference>
<dbReference type="OrthoDB" id="3750626at2759"/>
<evidence type="ECO:0000259" key="1">
    <source>
        <dbReference type="PROSITE" id="PS50181"/>
    </source>
</evidence>
<protein>
    <recommendedName>
        <fullName evidence="1">F-box domain-containing protein</fullName>
    </recommendedName>
</protein>
<dbReference type="EMBL" id="MU003725">
    <property type="protein sequence ID" value="KAF2802166.1"/>
    <property type="molecule type" value="Genomic_DNA"/>
</dbReference>
<reference evidence="2 4" key="1">
    <citation type="journal article" date="2020" name="Stud. Mycol.">
        <title>101 Dothideomycetes genomes: a test case for predicting lifestyles and emergence of pathogens.</title>
        <authorList>
            <person name="Haridas S."/>
            <person name="Albert R."/>
            <person name="Binder M."/>
            <person name="Bloem J."/>
            <person name="Labutti K."/>
            <person name="Salamov A."/>
            <person name="Andreopoulos B."/>
            <person name="Baker S."/>
            <person name="Barry K."/>
            <person name="Bills G."/>
            <person name="Bluhm B."/>
            <person name="Cannon C."/>
            <person name="Castanera R."/>
            <person name="Culley D."/>
            <person name="Daum C."/>
            <person name="Ezra D."/>
            <person name="Gonzalez J."/>
            <person name="Henrissat B."/>
            <person name="Kuo A."/>
            <person name="Liang C."/>
            <person name="Lipzen A."/>
            <person name="Lutzoni F."/>
            <person name="Magnuson J."/>
            <person name="Mondo S."/>
            <person name="Nolan M."/>
            <person name="Ohm R."/>
            <person name="Pangilinan J."/>
            <person name="Park H.-J."/>
            <person name="Ramirez L."/>
            <person name="Alfaro M."/>
            <person name="Sun H."/>
            <person name="Tritt A."/>
            <person name="Yoshinaga Y."/>
            <person name="Zwiers L.-H."/>
            <person name="Turgeon B."/>
            <person name="Goodwin S."/>
            <person name="Spatafora J."/>
            <person name="Crous P."/>
            <person name="Grigoriev I."/>
        </authorList>
    </citation>
    <scope>NUCLEOTIDE SEQUENCE</scope>
    <source>
        <strain evidence="2 4">CBS 304.34</strain>
    </source>
</reference>
<sequence length="573" mass="64064">MVNVRRNKRARTALSQSTLMVTLAIWQPSKEGTLAQLPDELLLNIMSFLDGDTLLVVAKLCRSLGRTAQEQLFHSITLDTRHLKGIFHRARQLTRTLLCRPDLQSKVKNLSMYIAQTGRSTTNDPDPLSQDQKTIMVDMMVDAHWGMIGGRSGPAAEAYRNRCGGTLGAVLILLPTLKSLNIKTQSVKTSIALYTLIFGEFRAPFHSIPAFSKLRTLTIQQPPSCPPPPWLHFAAPDSLLDLGNLTRLELSILSPRTLEPFAASVFTPPSKMFAIKHLSLELYNFSGFPTTNVRLAHFLACIGPLTSFTYKDATLWWERGDSPQDNLAYCALPSHLTASHESLEKLTIVWRNYDYTEKPLNAYPITTLRDFKQLRVLDIEQGALVGRPIERINRAWDHLAGQEVEVGGGLLEKLPLSLETLVVQGADLNVIGLCDELLLQKSMAAELRDEEGYDGEGRACAQAADGEYGGGLYENEGLYKENSEYDIDKASKREGEGLNASGTCHAKEPEENQNMFPLASLRNVTVRLNKTRQVVPATLLDRWDKAGWKLDGEFVMEDRSTWPWKFLVERVEV</sequence>
<dbReference type="Gene3D" id="1.20.1280.50">
    <property type="match status" value="1"/>
</dbReference>
<dbReference type="InterPro" id="IPR036047">
    <property type="entry name" value="F-box-like_dom_sf"/>
</dbReference>
<dbReference type="AlphaFoldDB" id="A0A6A6Y022"/>
<dbReference type="CDD" id="cd09917">
    <property type="entry name" value="F-box_SF"/>
    <property type="match status" value="1"/>
</dbReference>
<accession>A0A6A6Y022</accession>
<dbReference type="GeneID" id="54463447"/>
<proteinExistence type="predicted"/>